<name>A0A8X8CF30_POPTO</name>
<dbReference type="Proteomes" id="UP000886885">
    <property type="component" value="Chromosome 12D"/>
</dbReference>
<feature type="transmembrane region" description="Helical" evidence="4">
    <location>
        <begin position="235"/>
        <end position="256"/>
    </location>
</feature>
<evidence type="ECO:0000256" key="3">
    <source>
        <dbReference type="SAM" id="MobiDB-lite"/>
    </source>
</evidence>
<dbReference type="InterPro" id="IPR044783">
    <property type="entry name" value="PHYL"/>
</dbReference>
<evidence type="ECO:0000256" key="4">
    <source>
        <dbReference type="SAM" id="Phobius"/>
    </source>
</evidence>
<organism evidence="5 6">
    <name type="scientific">Populus tomentosa</name>
    <name type="common">Chinese white poplar</name>
    <dbReference type="NCBI Taxonomy" id="118781"/>
    <lineage>
        <taxon>Eukaryota</taxon>
        <taxon>Viridiplantae</taxon>
        <taxon>Streptophyta</taxon>
        <taxon>Embryophyta</taxon>
        <taxon>Tracheophyta</taxon>
        <taxon>Spermatophyta</taxon>
        <taxon>Magnoliopsida</taxon>
        <taxon>eudicotyledons</taxon>
        <taxon>Gunneridae</taxon>
        <taxon>Pentapetalae</taxon>
        <taxon>rosids</taxon>
        <taxon>fabids</taxon>
        <taxon>Malpighiales</taxon>
        <taxon>Salicaceae</taxon>
        <taxon>Saliceae</taxon>
        <taxon>Populus</taxon>
    </lineage>
</organism>
<evidence type="ECO:0000256" key="2">
    <source>
        <dbReference type="ARBA" id="ARBA00023136"/>
    </source>
</evidence>
<dbReference type="PANTHER" id="PTHR47461">
    <property type="entry name" value="PHYTOLONGIN PHYL1.2"/>
    <property type="match status" value="1"/>
</dbReference>
<dbReference type="GO" id="GO:0016020">
    <property type="term" value="C:membrane"/>
    <property type="evidence" value="ECO:0007669"/>
    <property type="project" value="UniProtKB-SubCell"/>
</dbReference>
<keyword evidence="6" id="KW-1185">Reference proteome</keyword>
<evidence type="ECO:0008006" key="7">
    <source>
        <dbReference type="Google" id="ProtNLM"/>
    </source>
</evidence>
<protein>
    <recommendedName>
        <fullName evidence="7">Longin domain-containing protein</fullName>
    </recommendedName>
</protein>
<sequence length="344" mass="39002">MISNPNHVFYACIAKGPTVVAEFSQGKESGIEIIGQRCVEKTPPNHSMFSHTIRNRTYTFLIDDPFVYFAIFDENLQKSEQLWFLNRVKKGFEEFWGSKMMKDGEKIGPFCFQGELRCMFREILALDADLVNNLMEESSKDGRNPSLDSTNGKGAVIRPLIPKPTKVLMMMKKKKPSGEANGDHHGGDLDNNNYKENGDGGHGNREVSVSMIQKSGGFFMGDGKQKAKQIWKKHVWVVLTLDLIVCAVLCGVWLWVCRGFKCIDAVNESADVLLLFDRMSRKLFFQNVCVSLGLLVLKPRCQPNKITKKMHAVPRELGYAYHQFPKWLKFQGNLDMHTINSLNG</sequence>
<evidence type="ECO:0000313" key="5">
    <source>
        <dbReference type="EMBL" id="KAG6752674.1"/>
    </source>
</evidence>
<comment type="subcellular location">
    <subcellularLocation>
        <location evidence="1">Membrane</location>
    </subcellularLocation>
</comment>
<feature type="region of interest" description="Disordered" evidence="3">
    <location>
        <begin position="174"/>
        <end position="200"/>
    </location>
</feature>
<dbReference type="InterPro" id="IPR010908">
    <property type="entry name" value="Longin_dom"/>
</dbReference>
<dbReference type="CDD" id="cd14824">
    <property type="entry name" value="Longin"/>
    <property type="match status" value="1"/>
</dbReference>
<evidence type="ECO:0000256" key="1">
    <source>
        <dbReference type="ARBA" id="ARBA00004370"/>
    </source>
</evidence>
<comment type="caution">
    <text evidence="5">The sequence shown here is derived from an EMBL/GenBank/DDBJ whole genome shotgun (WGS) entry which is preliminary data.</text>
</comment>
<gene>
    <name evidence="5" type="ORF">POTOM_042703</name>
</gene>
<dbReference type="AlphaFoldDB" id="A0A8X8CF30"/>
<keyword evidence="4" id="KW-1133">Transmembrane helix</keyword>
<dbReference type="OrthoDB" id="1918034at2759"/>
<dbReference type="EMBL" id="JAAWWB010000024">
    <property type="protein sequence ID" value="KAG6752674.1"/>
    <property type="molecule type" value="Genomic_DNA"/>
</dbReference>
<keyword evidence="2 4" id="KW-0472">Membrane</keyword>
<proteinExistence type="predicted"/>
<evidence type="ECO:0000313" key="6">
    <source>
        <dbReference type="Proteomes" id="UP000886885"/>
    </source>
</evidence>
<keyword evidence="4" id="KW-0812">Transmembrane</keyword>
<reference evidence="5" key="1">
    <citation type="journal article" date="2020" name="bioRxiv">
        <title>Hybrid origin of Populus tomentosa Carr. identified through genome sequencing and phylogenomic analysis.</title>
        <authorList>
            <person name="An X."/>
            <person name="Gao K."/>
            <person name="Chen Z."/>
            <person name="Li J."/>
            <person name="Yang X."/>
            <person name="Yang X."/>
            <person name="Zhou J."/>
            <person name="Guo T."/>
            <person name="Zhao T."/>
            <person name="Huang S."/>
            <person name="Miao D."/>
            <person name="Khan W.U."/>
            <person name="Rao P."/>
            <person name="Ye M."/>
            <person name="Lei B."/>
            <person name="Liao W."/>
            <person name="Wang J."/>
            <person name="Ji L."/>
            <person name="Li Y."/>
            <person name="Guo B."/>
            <person name="Mustafa N.S."/>
            <person name="Li S."/>
            <person name="Yun Q."/>
            <person name="Keller S.R."/>
            <person name="Mao J."/>
            <person name="Zhang R."/>
            <person name="Strauss S.H."/>
        </authorList>
    </citation>
    <scope>NUCLEOTIDE SEQUENCE</scope>
    <source>
        <strain evidence="5">GM15</strain>
        <tissue evidence="5">Leaf</tissue>
    </source>
</reference>
<accession>A0A8X8CF30</accession>
<dbReference type="PANTHER" id="PTHR47461:SF3">
    <property type="entry name" value="PHYTOLONGIN PHYL2.2"/>
    <property type="match status" value="1"/>
</dbReference>